<dbReference type="InterPro" id="IPR012132">
    <property type="entry name" value="GMC_OxRdtase"/>
</dbReference>
<sequence>MKESYDYIIVGAGSAGCVMANRLSTDPSVSVLLIESGPEHTSPLIAMPRGIGKLLIPGNPHVWDYQASRGEGMATELWLKGKAIGGSSSVNGMVYV</sequence>
<feature type="non-terminal residue" evidence="7">
    <location>
        <position position="96"/>
    </location>
</feature>
<dbReference type="AlphaFoldDB" id="A0A7V1BPQ6"/>
<comment type="cofactor">
    <cofactor evidence="1">
        <name>FAD</name>
        <dbReference type="ChEBI" id="CHEBI:57692"/>
    </cofactor>
</comment>
<organism evidence="7">
    <name type="scientific">Halopseudomonas xinjiangensis</name>
    <dbReference type="NCBI Taxonomy" id="487184"/>
    <lineage>
        <taxon>Bacteria</taxon>
        <taxon>Pseudomonadati</taxon>
        <taxon>Pseudomonadota</taxon>
        <taxon>Gammaproteobacteria</taxon>
        <taxon>Pseudomonadales</taxon>
        <taxon>Pseudomonadaceae</taxon>
        <taxon>Halopseudomonas</taxon>
    </lineage>
</organism>
<keyword evidence="3" id="KW-0285">Flavoprotein</keyword>
<comment type="similarity">
    <text evidence="2">Belongs to the GMC oxidoreductase family.</text>
</comment>
<dbReference type="GO" id="GO:0016614">
    <property type="term" value="F:oxidoreductase activity, acting on CH-OH group of donors"/>
    <property type="evidence" value="ECO:0007669"/>
    <property type="project" value="InterPro"/>
</dbReference>
<evidence type="ECO:0000256" key="1">
    <source>
        <dbReference type="ARBA" id="ARBA00001974"/>
    </source>
</evidence>
<evidence type="ECO:0000259" key="6">
    <source>
        <dbReference type="Pfam" id="PF00732"/>
    </source>
</evidence>
<dbReference type="EMBL" id="DRFO01000017">
    <property type="protein sequence ID" value="HDZ56395.1"/>
    <property type="molecule type" value="Genomic_DNA"/>
</dbReference>
<evidence type="ECO:0000313" key="7">
    <source>
        <dbReference type="EMBL" id="HDZ56395.1"/>
    </source>
</evidence>
<accession>A0A7V1BPQ6</accession>
<protein>
    <submittedName>
        <fullName evidence="7">Oxidoreductase</fullName>
    </submittedName>
</protein>
<dbReference type="PANTHER" id="PTHR11552:SF147">
    <property type="entry name" value="CHOLINE DEHYDROGENASE, MITOCHONDRIAL"/>
    <property type="match status" value="1"/>
</dbReference>
<evidence type="ECO:0000256" key="5">
    <source>
        <dbReference type="ARBA" id="ARBA00023002"/>
    </source>
</evidence>
<comment type="caution">
    <text evidence="7">The sequence shown here is derived from an EMBL/GenBank/DDBJ whole genome shotgun (WGS) entry which is preliminary data.</text>
</comment>
<keyword evidence="4" id="KW-0274">FAD</keyword>
<evidence type="ECO:0000256" key="3">
    <source>
        <dbReference type="ARBA" id="ARBA00022630"/>
    </source>
</evidence>
<gene>
    <name evidence="7" type="ORF">ENH64_07940</name>
</gene>
<name>A0A7V1BPQ6_9GAMM</name>
<dbReference type="GO" id="GO:0050660">
    <property type="term" value="F:flavin adenine dinucleotide binding"/>
    <property type="evidence" value="ECO:0007669"/>
    <property type="project" value="InterPro"/>
</dbReference>
<evidence type="ECO:0000256" key="2">
    <source>
        <dbReference type="ARBA" id="ARBA00010790"/>
    </source>
</evidence>
<dbReference type="PROSITE" id="PS51257">
    <property type="entry name" value="PROKAR_LIPOPROTEIN"/>
    <property type="match status" value="1"/>
</dbReference>
<evidence type="ECO:0000256" key="4">
    <source>
        <dbReference type="ARBA" id="ARBA00022827"/>
    </source>
</evidence>
<dbReference type="Proteomes" id="UP000885703">
    <property type="component" value="Unassembled WGS sequence"/>
</dbReference>
<dbReference type="InterPro" id="IPR036188">
    <property type="entry name" value="FAD/NAD-bd_sf"/>
</dbReference>
<dbReference type="SUPFAM" id="SSF51905">
    <property type="entry name" value="FAD/NAD(P)-binding domain"/>
    <property type="match status" value="1"/>
</dbReference>
<reference evidence="7" key="1">
    <citation type="journal article" date="2020" name="mSystems">
        <title>Genome- and Community-Level Interaction Insights into Carbon Utilization and Element Cycling Functions of Hydrothermarchaeota in Hydrothermal Sediment.</title>
        <authorList>
            <person name="Zhou Z."/>
            <person name="Liu Y."/>
            <person name="Xu W."/>
            <person name="Pan J."/>
            <person name="Luo Z.H."/>
            <person name="Li M."/>
        </authorList>
    </citation>
    <scope>NUCLEOTIDE SEQUENCE [LARGE SCALE GENOMIC DNA]</scope>
    <source>
        <strain evidence="7">HyVt-324</strain>
    </source>
</reference>
<dbReference type="InterPro" id="IPR000172">
    <property type="entry name" value="GMC_OxRdtase_N"/>
</dbReference>
<feature type="domain" description="Glucose-methanol-choline oxidoreductase N-terminal" evidence="6">
    <location>
        <begin position="5"/>
        <end position="96"/>
    </location>
</feature>
<dbReference type="Pfam" id="PF00732">
    <property type="entry name" value="GMC_oxred_N"/>
    <property type="match status" value="1"/>
</dbReference>
<dbReference type="PANTHER" id="PTHR11552">
    <property type="entry name" value="GLUCOSE-METHANOL-CHOLINE GMC OXIDOREDUCTASE"/>
    <property type="match status" value="1"/>
</dbReference>
<keyword evidence="5" id="KW-0560">Oxidoreductase</keyword>
<proteinExistence type="inferred from homology"/>
<dbReference type="Gene3D" id="3.50.50.60">
    <property type="entry name" value="FAD/NAD(P)-binding domain"/>
    <property type="match status" value="1"/>
</dbReference>